<reference evidence="2 3" key="2">
    <citation type="submission" date="2024-05" db="EMBL/GenBank/DDBJ databases">
        <authorList>
            <person name="Chen Y."/>
            <person name="Shah S."/>
            <person name="Dougan E. K."/>
            <person name="Thang M."/>
            <person name="Chan C."/>
        </authorList>
    </citation>
    <scope>NUCLEOTIDE SEQUENCE [LARGE SCALE GENOMIC DNA]</scope>
</reference>
<keyword evidence="3" id="KW-1185">Reference proteome</keyword>
<dbReference type="Proteomes" id="UP001152797">
    <property type="component" value="Unassembled WGS sequence"/>
</dbReference>
<dbReference type="EMBL" id="CAMXCT030001260">
    <property type="protein sequence ID" value="CAL4775693.1"/>
    <property type="molecule type" value="Genomic_DNA"/>
</dbReference>
<reference evidence="1" key="1">
    <citation type="submission" date="2022-10" db="EMBL/GenBank/DDBJ databases">
        <authorList>
            <person name="Chen Y."/>
            <person name="Dougan E. K."/>
            <person name="Chan C."/>
            <person name="Rhodes N."/>
            <person name="Thang M."/>
        </authorList>
    </citation>
    <scope>NUCLEOTIDE SEQUENCE</scope>
</reference>
<comment type="caution">
    <text evidence="1">The sequence shown here is derived from an EMBL/GenBank/DDBJ whole genome shotgun (WGS) entry which is preliminary data.</text>
</comment>
<proteinExistence type="predicted"/>
<sequence length="594" mass="63963">MLKDPSKELLELDTSGGSFYSSAGATEITFELSHDRVLKSDIDRVWPNLNVNFDEGSGPVTAQSLSDYTAELLADPSPFGGAKGSVKIPAGQTSSDQLDWGQYVVYTRKQVCYIAALVASGNVAPDYDSGLSRLIPPGKCLDDLYQGGFLRALLGLLASCSVDPSLVGSQGPVLIVAKSTDDLTKAPPLENSNVGLGDVPLRTCRFRDGSENNAPLSSSIPTTPETACKVEDPEPVDFMRSGNSLKGQVMVDITAAWIGGYILAHKGCGGFDGGQDERLMTTMPEVMVLSFFMSQKASPIASEGVSLLVPAYVIGARRIFANFDGTSRDIGPAFNQGQPVVYEAAKMISDLVDVQIGQQMAKISASSPFLGFQSINQEAGLANDVPPARLNQNSIQFETSGDYGFENQVKAWYNAVSLEFWHPDVQGVLKTLATSIGTGPWGSGVWWGNSQIFALVAWMGQALAQQSWQGQHPFLDYYIYSSFTENPSNQCLIHSKEDCKKCLESCENAFAGQGTTQRYCCMEPEPWIPSSGLFDGKACIPVNLQDEICGQKGFADVYEHFKGSTVGELWNAVKSAATDIDPKASTLFDAMLPH</sequence>
<evidence type="ECO:0000313" key="1">
    <source>
        <dbReference type="EMBL" id="CAI3988381.1"/>
    </source>
</evidence>
<dbReference type="OrthoDB" id="414587at2759"/>
<dbReference type="EMBL" id="CAMXCT010001260">
    <property type="protein sequence ID" value="CAI3988381.1"/>
    <property type="molecule type" value="Genomic_DNA"/>
</dbReference>
<gene>
    <name evidence="1" type="ORF">C1SCF055_LOCUS15560</name>
</gene>
<name>A0A9P1CBE5_9DINO</name>
<evidence type="ECO:0000313" key="2">
    <source>
        <dbReference type="EMBL" id="CAL4775693.1"/>
    </source>
</evidence>
<organism evidence="1">
    <name type="scientific">Cladocopium goreaui</name>
    <dbReference type="NCBI Taxonomy" id="2562237"/>
    <lineage>
        <taxon>Eukaryota</taxon>
        <taxon>Sar</taxon>
        <taxon>Alveolata</taxon>
        <taxon>Dinophyceae</taxon>
        <taxon>Suessiales</taxon>
        <taxon>Symbiodiniaceae</taxon>
        <taxon>Cladocopium</taxon>
    </lineage>
</organism>
<dbReference type="AlphaFoldDB" id="A0A9P1CBE5"/>
<dbReference type="EMBL" id="CAMXCT020001260">
    <property type="protein sequence ID" value="CAL1141756.1"/>
    <property type="molecule type" value="Genomic_DNA"/>
</dbReference>
<accession>A0A9P1CBE5</accession>
<evidence type="ECO:0000313" key="3">
    <source>
        <dbReference type="Proteomes" id="UP001152797"/>
    </source>
</evidence>
<protein>
    <submittedName>
        <fullName evidence="1">Uncharacterized protein</fullName>
    </submittedName>
</protein>